<feature type="transmembrane region" description="Helical" evidence="2">
    <location>
        <begin position="26"/>
        <end position="47"/>
    </location>
</feature>
<dbReference type="STRING" id="1288826.MSNKSG1_00546"/>
<protein>
    <submittedName>
        <fullName evidence="3">ATP synthase protein I</fullName>
    </submittedName>
</protein>
<keyword evidence="2" id="KW-1133">Transmembrane helix</keyword>
<dbReference type="Pfam" id="PF09527">
    <property type="entry name" value="ATPase_gene1"/>
    <property type="match status" value="1"/>
</dbReference>
<gene>
    <name evidence="3" type="ORF">MSNKSG1_00546</name>
</gene>
<dbReference type="AlphaFoldDB" id="M7CYY3"/>
<dbReference type="EMBL" id="APAT01000004">
    <property type="protein sequence ID" value="EMP57450.1"/>
    <property type="molecule type" value="Genomic_DNA"/>
</dbReference>
<accession>M7CYY3</accession>
<dbReference type="Proteomes" id="UP000011960">
    <property type="component" value="Unassembled WGS sequence"/>
</dbReference>
<evidence type="ECO:0000256" key="2">
    <source>
        <dbReference type="SAM" id="Phobius"/>
    </source>
</evidence>
<keyword evidence="4" id="KW-1185">Reference proteome</keyword>
<dbReference type="OrthoDB" id="9157352at2"/>
<comment type="caution">
    <text evidence="3">The sequence shown here is derived from an EMBL/GenBank/DDBJ whole genome shotgun (WGS) entry which is preliminary data.</text>
</comment>
<dbReference type="RefSeq" id="WP_008937275.1">
    <property type="nucleotide sequence ID" value="NZ_APAT01000004.1"/>
</dbReference>
<evidence type="ECO:0000256" key="1">
    <source>
        <dbReference type="SAM" id="MobiDB-lite"/>
    </source>
</evidence>
<dbReference type="InterPro" id="IPR032820">
    <property type="entry name" value="ATPase_put"/>
</dbReference>
<proteinExistence type="predicted"/>
<name>M7CYY3_9GAMM</name>
<feature type="transmembrane region" description="Helical" evidence="2">
    <location>
        <begin position="67"/>
        <end position="87"/>
    </location>
</feature>
<keyword evidence="2" id="KW-0812">Transmembrane</keyword>
<dbReference type="eggNOG" id="ENOG50331JP">
    <property type="taxonomic scope" value="Bacteria"/>
</dbReference>
<feature type="region of interest" description="Disordered" evidence="1">
    <location>
        <begin position="1"/>
        <end position="24"/>
    </location>
</feature>
<reference evidence="3 4" key="1">
    <citation type="journal article" date="2013" name="Genome Announc.">
        <title>Genome Sequence of Hydrothermal Arsenic-Respiring Bacterium Marinobacter santoriniensis NKSG1T.</title>
        <authorList>
            <person name="Handley K.M."/>
            <person name="Upton M."/>
            <person name="Beatson S.A."/>
            <person name="Hery M."/>
            <person name="Lloyd J.R."/>
        </authorList>
    </citation>
    <scope>NUCLEOTIDE SEQUENCE [LARGE SCALE GENOMIC DNA]</scope>
    <source>
        <strain evidence="3 4">NKSG1</strain>
    </source>
</reference>
<organism evidence="3 4">
    <name type="scientific">Marinobacter santoriniensis NKSG1</name>
    <dbReference type="NCBI Taxonomy" id="1288826"/>
    <lineage>
        <taxon>Bacteria</taxon>
        <taxon>Pseudomonadati</taxon>
        <taxon>Pseudomonadota</taxon>
        <taxon>Gammaproteobacteria</taxon>
        <taxon>Pseudomonadales</taxon>
        <taxon>Marinobacteraceae</taxon>
        <taxon>Marinobacter</taxon>
    </lineage>
</organism>
<keyword evidence="2" id="KW-0472">Membrane</keyword>
<sequence>MSQQDNLRKQVERQARRMKRAEKDRPTLMAQTVYIGTLGLLFVLPTVGGAYLGHWLDSQLDGYSTRWTISLILVGVFVGAINVYLFLRE</sequence>
<evidence type="ECO:0000313" key="3">
    <source>
        <dbReference type="EMBL" id="EMP57450.1"/>
    </source>
</evidence>
<evidence type="ECO:0000313" key="4">
    <source>
        <dbReference type="Proteomes" id="UP000011960"/>
    </source>
</evidence>
<dbReference type="PATRIC" id="fig|1288826.3.peg.110"/>